<gene>
    <name evidence="3" type="ORF">LY01_02368</name>
</gene>
<evidence type="ECO:0000256" key="1">
    <source>
        <dbReference type="SAM" id="Phobius"/>
    </source>
</evidence>
<evidence type="ECO:0000259" key="2">
    <source>
        <dbReference type="Pfam" id="PF06580"/>
    </source>
</evidence>
<dbReference type="OrthoDB" id="9809670at2"/>
<dbReference type="GO" id="GO:0000155">
    <property type="term" value="F:phosphorelay sensor kinase activity"/>
    <property type="evidence" value="ECO:0007669"/>
    <property type="project" value="InterPro"/>
</dbReference>
<dbReference type="Pfam" id="PF07494">
    <property type="entry name" value="Reg_prop"/>
    <property type="match status" value="2"/>
</dbReference>
<keyword evidence="1" id="KW-1133">Transmembrane helix</keyword>
<dbReference type="RefSeq" id="WP_104516041.1">
    <property type="nucleotide sequence ID" value="NZ_MQVW01000024.1"/>
</dbReference>
<dbReference type="InterPro" id="IPR013783">
    <property type="entry name" value="Ig-like_fold"/>
</dbReference>
<proteinExistence type="predicted"/>
<protein>
    <recommendedName>
        <fullName evidence="2">Signal transduction histidine kinase internal region domain-containing protein</fullName>
    </recommendedName>
</protein>
<dbReference type="InterPro" id="IPR010559">
    <property type="entry name" value="Sig_transdc_His_kin_internal"/>
</dbReference>
<dbReference type="SUPFAM" id="SSF55874">
    <property type="entry name" value="ATPase domain of HSP90 chaperone/DNA topoisomerase II/histidine kinase"/>
    <property type="match status" value="1"/>
</dbReference>
<feature type="domain" description="Signal transduction histidine kinase internal region" evidence="2">
    <location>
        <begin position="789"/>
        <end position="868"/>
    </location>
</feature>
<dbReference type="InterPro" id="IPR011047">
    <property type="entry name" value="Quinoprotein_ADH-like_sf"/>
</dbReference>
<feature type="transmembrane region" description="Helical" evidence="1">
    <location>
        <begin position="745"/>
        <end position="764"/>
    </location>
</feature>
<dbReference type="InterPro" id="IPR011110">
    <property type="entry name" value="Reg_prop"/>
</dbReference>
<evidence type="ECO:0000313" key="3">
    <source>
        <dbReference type="EMBL" id="PPK93585.1"/>
    </source>
</evidence>
<dbReference type="AlphaFoldDB" id="A0A2S6IHB0"/>
<dbReference type="InterPro" id="IPR050640">
    <property type="entry name" value="Bact_2-comp_sensor_kinase"/>
</dbReference>
<keyword evidence="1" id="KW-0812">Transmembrane</keyword>
<dbReference type="Gene3D" id="3.30.565.10">
    <property type="entry name" value="Histidine kinase-like ATPase, C-terminal domain"/>
    <property type="match status" value="1"/>
</dbReference>
<evidence type="ECO:0000313" key="4">
    <source>
        <dbReference type="Proteomes" id="UP000239002"/>
    </source>
</evidence>
<comment type="caution">
    <text evidence="3">The sequence shown here is derived from an EMBL/GenBank/DDBJ whole genome shotgun (WGS) entry which is preliminary data.</text>
</comment>
<dbReference type="Gene3D" id="2.60.40.10">
    <property type="entry name" value="Immunoglobulins"/>
    <property type="match status" value="1"/>
</dbReference>
<keyword evidence="4" id="KW-1185">Reference proteome</keyword>
<dbReference type="Pfam" id="PF06580">
    <property type="entry name" value="His_kinase"/>
    <property type="match status" value="1"/>
</dbReference>
<sequence length="983" mass="113368">MKQSNFLIFLLFTISVLGQRHPSVSYTEQNVLPNNAVRCLFKSDDGALWIGTDNGLVRKYNNQFTTYYKEDGLAQNNIWAVAQSKDRTLWIGSYGKGLSTYRKGVIKEYEYNDQLVHLEVTQLMIHESYLYVGTSNGVAIINIKNGKLVKNLKPKMPFEDSFRIQDFFLIENEVYAVSYLQGVFKVQENGATFNLFQITDAKELYAAQVYRGQLFLSGKEFYKKINLDSVVQPGVYKKALKIESSILWDYEVSDNLFYAAAWGIYQNDGGIYKWENGSFKNKNKDYGVESTQVTSLQYDQEVDRLFIGTLDHGLYEVYLNETIRFESVPHESVIDLAHLEEINAYLFNDGLEIGETSINASRFKEWQSEFVKTHPEQLPKHKDFFYELDYDTPAANIVFYSLKTNNNEFWINTSIGLYVFNKKAELVRYMPLHTLEFNFTDSRDLIETNFYHGSRVYDKLEPLSYTYFDNVADVNNPGHVVGSAQQKDKTYFTSIFSGLYAYKNGVFTSYVKNELWQEKRLRHITRLDKDRLAISNEDGDVFIVEDTIPIRVKKISRNYKHGNTINFLSSYKGRLIIGTSKGVVLYKDGVEIFIDKEQGLDDKVTSCMVKNDTLFLGSGHGLFKVALLDVLNKPNRVKSLKIIDFKVNGVVQQPLRMKQSSLDYNQNSIQLTLATNQHPFPEKLQYSYRINEDEDWISIKGSVINLPYLQPAFYDIQVKIEDASTGAIFQKSVINFIVNDPFYQSTWFIILCFSIVIGILYTYFSLKRKGAKQLSEEREAITKRVEEVKLEALLSQMNPHFVFNSLNSVQYFISNNENDRAMKYLGTFAGLMRANLNNSTRQFIALEEEIAYLKSYTQLENARFDDRISILFNIDKELSLSQVSIPNMVLQPFVENVFVHAFPSRIESPNLEIEFSKIDEDHYRCVVKDNGIGNASFTKNKHHVSKGMQLVQERLSFLGYDPEKALRILHTSKGTTITLDLEL</sequence>
<dbReference type="EMBL" id="PTJE01000006">
    <property type="protein sequence ID" value="PPK93585.1"/>
    <property type="molecule type" value="Genomic_DNA"/>
</dbReference>
<dbReference type="GO" id="GO:0016020">
    <property type="term" value="C:membrane"/>
    <property type="evidence" value="ECO:0007669"/>
    <property type="project" value="InterPro"/>
</dbReference>
<organism evidence="3 4">
    <name type="scientific">Nonlabens xylanidelens</name>
    <dbReference type="NCBI Taxonomy" id="191564"/>
    <lineage>
        <taxon>Bacteria</taxon>
        <taxon>Pseudomonadati</taxon>
        <taxon>Bacteroidota</taxon>
        <taxon>Flavobacteriia</taxon>
        <taxon>Flavobacteriales</taxon>
        <taxon>Flavobacteriaceae</taxon>
        <taxon>Nonlabens</taxon>
    </lineage>
</organism>
<keyword evidence="1" id="KW-0472">Membrane</keyword>
<accession>A0A2S6IHB0</accession>
<reference evidence="3 4" key="1">
    <citation type="submission" date="2018-02" db="EMBL/GenBank/DDBJ databases">
        <title>Genomic Encyclopedia of Archaeal and Bacterial Type Strains, Phase II (KMG-II): from individual species to whole genera.</title>
        <authorList>
            <person name="Goeker M."/>
        </authorList>
    </citation>
    <scope>NUCLEOTIDE SEQUENCE [LARGE SCALE GENOMIC DNA]</scope>
    <source>
        <strain evidence="3 4">DSM 16809</strain>
    </source>
</reference>
<dbReference type="Gene3D" id="2.130.10.10">
    <property type="entry name" value="YVTN repeat-like/Quinoprotein amine dehydrogenase"/>
    <property type="match status" value="2"/>
</dbReference>
<name>A0A2S6IHB0_9FLAO</name>
<dbReference type="InterPro" id="IPR036890">
    <property type="entry name" value="HATPase_C_sf"/>
</dbReference>
<dbReference type="PANTHER" id="PTHR34220">
    <property type="entry name" value="SENSOR HISTIDINE KINASE YPDA"/>
    <property type="match status" value="1"/>
</dbReference>
<dbReference type="SUPFAM" id="SSF50998">
    <property type="entry name" value="Quinoprotein alcohol dehydrogenase-like"/>
    <property type="match status" value="1"/>
</dbReference>
<dbReference type="Proteomes" id="UP000239002">
    <property type="component" value="Unassembled WGS sequence"/>
</dbReference>
<dbReference type="PANTHER" id="PTHR34220:SF7">
    <property type="entry name" value="SENSOR HISTIDINE KINASE YPDA"/>
    <property type="match status" value="1"/>
</dbReference>
<dbReference type="InterPro" id="IPR015943">
    <property type="entry name" value="WD40/YVTN_repeat-like_dom_sf"/>
</dbReference>